<dbReference type="Proteomes" id="UP000635071">
    <property type="component" value="Unassembled WGS sequence"/>
</dbReference>
<keyword evidence="3" id="KW-0732">Signal</keyword>
<keyword evidence="1" id="KW-0175">Coiled coil</keyword>
<sequence>MISLSKTPVWTGAFSFAALLAAAPALAQSNEASDLQQLRAEIAAERQALQAQKARLDALESRLLTQLGAASQSPAPAGSPAPTQVASAAPPPAADVSRPVGQAPEDQDRAPEVAVLADQGGVITQPGRLTLEGSIEYARADRNRAIFRGIEVPQSVLVGTFDINENRQDILTAAITARLGITGRFEINGRLPYVYRSDSSVLAPIVANPADSSAGTTDVSAEGRNIGDVEFGFRYQVTDGRGGKPFLIAGVQAVAPTGTDPFEVPRNGAGVATEAATGAGFWGVTPSVTALLPTDPAVLFATLGYTYNFDNEVGGRRINTDTVIDLVDPGNALQLSAGVGISLNQRTAVSFGYAHNWSFGSTTTGRATTRDPINGTVIGETPFTTELRDLQLGRFLFGVSYRASQSTTINWNVEVGATRDAADVRTTLRIPFSFGVF</sequence>
<dbReference type="InterPro" id="IPR011250">
    <property type="entry name" value="OMP/PagP_B-barrel"/>
</dbReference>
<evidence type="ECO:0000313" key="4">
    <source>
        <dbReference type="EMBL" id="GGE07488.1"/>
    </source>
</evidence>
<dbReference type="EMBL" id="BMJM01000003">
    <property type="protein sequence ID" value="GGE07488.1"/>
    <property type="molecule type" value="Genomic_DNA"/>
</dbReference>
<dbReference type="Pfam" id="PF13557">
    <property type="entry name" value="Phenol_MetA_deg"/>
    <property type="match status" value="1"/>
</dbReference>
<feature type="signal peptide" evidence="3">
    <location>
        <begin position="1"/>
        <end position="27"/>
    </location>
</feature>
<gene>
    <name evidence="4" type="ORF">GCM10011529_12360</name>
</gene>
<accession>A0A916ZP59</accession>
<feature type="chain" id="PRO_5037364519" description="Transporter" evidence="3">
    <location>
        <begin position="28"/>
        <end position="437"/>
    </location>
</feature>
<evidence type="ECO:0000313" key="5">
    <source>
        <dbReference type="Proteomes" id="UP000635071"/>
    </source>
</evidence>
<name>A0A916ZP59_9SPHN</name>
<keyword evidence="5" id="KW-1185">Reference proteome</keyword>
<feature type="compositionally biased region" description="Low complexity" evidence="2">
    <location>
        <begin position="69"/>
        <end position="100"/>
    </location>
</feature>
<evidence type="ECO:0008006" key="6">
    <source>
        <dbReference type="Google" id="ProtNLM"/>
    </source>
</evidence>
<protein>
    <recommendedName>
        <fullName evidence="6">Transporter</fullName>
    </recommendedName>
</protein>
<dbReference type="AlphaFoldDB" id="A0A916ZP59"/>
<reference evidence="4" key="2">
    <citation type="submission" date="2020-09" db="EMBL/GenBank/DDBJ databases">
        <authorList>
            <person name="Sun Q."/>
            <person name="Zhou Y."/>
        </authorList>
    </citation>
    <scope>NUCLEOTIDE SEQUENCE</scope>
    <source>
        <strain evidence="4">CGMCC 1.15519</strain>
    </source>
</reference>
<proteinExistence type="predicted"/>
<dbReference type="RefSeq" id="WP_188762053.1">
    <property type="nucleotide sequence ID" value="NZ_BMJM01000003.1"/>
</dbReference>
<comment type="caution">
    <text evidence="4">The sequence shown here is derived from an EMBL/GenBank/DDBJ whole genome shotgun (WGS) entry which is preliminary data.</text>
</comment>
<evidence type="ECO:0000256" key="3">
    <source>
        <dbReference type="SAM" id="SignalP"/>
    </source>
</evidence>
<evidence type="ECO:0000256" key="1">
    <source>
        <dbReference type="SAM" id="Coils"/>
    </source>
</evidence>
<organism evidence="4 5">
    <name type="scientific">Sandarakinorhabdus glacialis</name>
    <dbReference type="NCBI Taxonomy" id="1614636"/>
    <lineage>
        <taxon>Bacteria</taxon>
        <taxon>Pseudomonadati</taxon>
        <taxon>Pseudomonadota</taxon>
        <taxon>Alphaproteobacteria</taxon>
        <taxon>Sphingomonadales</taxon>
        <taxon>Sphingosinicellaceae</taxon>
        <taxon>Sandarakinorhabdus</taxon>
    </lineage>
</organism>
<feature type="coiled-coil region" evidence="1">
    <location>
        <begin position="32"/>
        <end position="62"/>
    </location>
</feature>
<reference evidence="4" key="1">
    <citation type="journal article" date="2014" name="Int. J. Syst. Evol. Microbiol.">
        <title>Complete genome sequence of Corynebacterium casei LMG S-19264T (=DSM 44701T), isolated from a smear-ripened cheese.</title>
        <authorList>
            <consortium name="US DOE Joint Genome Institute (JGI-PGF)"/>
            <person name="Walter F."/>
            <person name="Albersmeier A."/>
            <person name="Kalinowski J."/>
            <person name="Ruckert C."/>
        </authorList>
    </citation>
    <scope>NUCLEOTIDE SEQUENCE</scope>
    <source>
        <strain evidence="4">CGMCC 1.15519</strain>
    </source>
</reference>
<dbReference type="SUPFAM" id="SSF56925">
    <property type="entry name" value="OMPA-like"/>
    <property type="match status" value="1"/>
</dbReference>
<evidence type="ECO:0000256" key="2">
    <source>
        <dbReference type="SAM" id="MobiDB-lite"/>
    </source>
</evidence>
<dbReference type="InterPro" id="IPR025737">
    <property type="entry name" value="FApF"/>
</dbReference>
<feature type="region of interest" description="Disordered" evidence="2">
    <location>
        <begin position="69"/>
        <end position="109"/>
    </location>
</feature>